<dbReference type="CDD" id="cd07516">
    <property type="entry name" value="HAD_Pase"/>
    <property type="match status" value="1"/>
</dbReference>
<dbReference type="InterPro" id="IPR000150">
    <property type="entry name" value="Cof"/>
</dbReference>
<dbReference type="EMBL" id="CP040058">
    <property type="protein sequence ID" value="QCP34957.1"/>
    <property type="molecule type" value="Genomic_DNA"/>
</dbReference>
<dbReference type="NCBIfam" id="TIGR01484">
    <property type="entry name" value="HAD-SF-IIB"/>
    <property type="match status" value="1"/>
</dbReference>
<dbReference type="SFLD" id="SFLDG01144">
    <property type="entry name" value="C2.B.4:_PGP_Like"/>
    <property type="match status" value="1"/>
</dbReference>
<dbReference type="OrthoDB" id="9781413at2"/>
<dbReference type="PANTHER" id="PTHR10000">
    <property type="entry name" value="PHOSPHOSERINE PHOSPHATASE"/>
    <property type="match status" value="1"/>
</dbReference>
<dbReference type="PANTHER" id="PTHR10000:SF8">
    <property type="entry name" value="HAD SUPERFAMILY HYDROLASE-LIKE, TYPE 3"/>
    <property type="match status" value="1"/>
</dbReference>
<evidence type="ECO:0000313" key="2">
    <source>
        <dbReference type="Proteomes" id="UP000298653"/>
    </source>
</evidence>
<gene>
    <name evidence="1" type="ORF">AR1Y2_1503</name>
</gene>
<proteinExistence type="predicted"/>
<dbReference type="Gene3D" id="3.40.50.1000">
    <property type="entry name" value="HAD superfamily/HAD-like"/>
    <property type="match status" value="1"/>
</dbReference>
<sequence length="267" mass="30015">MKYKLIALDLDGTLNTDEKTVTPKTRDALLAAQRQGITVALCSARPVPGLYKEMRILEMEKYHGMLIAYNGGKILRADDKTVLHQQSFPCDFAKEVLRHLEHYPVVPIIDDGERFYVTDKNGYKVQHECWNNQMECTEVPSLADFLDFDLVKILMSVQPDQLWQVLSEIGKPFEDDLVFVRTAPFYIEAMPKGINKAEGLRRTCGLLQISPEEVMAFGDAENDLEMIEFAGHGVAMGNACDALKEIADEVTLGNNEDGIAHTLEHLL</sequence>
<keyword evidence="2" id="KW-1185">Reference proteome</keyword>
<evidence type="ECO:0000313" key="1">
    <source>
        <dbReference type="EMBL" id="QCP34957.1"/>
    </source>
</evidence>
<dbReference type="InterPro" id="IPR006379">
    <property type="entry name" value="HAD-SF_hydro_IIB"/>
</dbReference>
<organism evidence="1 2">
    <name type="scientific">Anaerostipes rhamnosivorans</name>
    <dbReference type="NCBI Taxonomy" id="1229621"/>
    <lineage>
        <taxon>Bacteria</taxon>
        <taxon>Bacillati</taxon>
        <taxon>Bacillota</taxon>
        <taxon>Clostridia</taxon>
        <taxon>Lachnospirales</taxon>
        <taxon>Lachnospiraceae</taxon>
        <taxon>Anaerostipes</taxon>
    </lineage>
</organism>
<dbReference type="SUPFAM" id="SSF56784">
    <property type="entry name" value="HAD-like"/>
    <property type="match status" value="1"/>
</dbReference>
<dbReference type="PROSITE" id="PS01229">
    <property type="entry name" value="COF_2"/>
    <property type="match status" value="1"/>
</dbReference>
<name>A0A4P8IE89_9FIRM</name>
<dbReference type="KEGG" id="arf:AR1Y2_1503"/>
<accession>A0A4P8IE89</accession>
<protein>
    <submittedName>
        <fullName evidence="1">Hydrolase (HAD superfamily) in cluster with DUF1447</fullName>
    </submittedName>
</protein>
<dbReference type="SFLD" id="SFLDG01140">
    <property type="entry name" value="C2.B:_Phosphomannomutase_and_P"/>
    <property type="match status" value="1"/>
</dbReference>
<dbReference type="GO" id="GO:0016791">
    <property type="term" value="F:phosphatase activity"/>
    <property type="evidence" value="ECO:0007669"/>
    <property type="project" value="TreeGrafter"/>
</dbReference>
<dbReference type="InterPro" id="IPR023214">
    <property type="entry name" value="HAD_sf"/>
</dbReference>
<dbReference type="Pfam" id="PF08282">
    <property type="entry name" value="Hydrolase_3"/>
    <property type="match status" value="1"/>
</dbReference>
<dbReference type="AlphaFoldDB" id="A0A4P8IE89"/>
<keyword evidence="1" id="KW-0378">Hydrolase</keyword>
<dbReference type="SFLD" id="SFLDS00003">
    <property type="entry name" value="Haloacid_Dehalogenase"/>
    <property type="match status" value="1"/>
</dbReference>
<reference evidence="1 2" key="1">
    <citation type="submission" date="2019-05" db="EMBL/GenBank/DDBJ databases">
        <title>Complete genome sequencing of Anaerostipes rhamnosivorans.</title>
        <authorList>
            <person name="Bui T.P.N."/>
            <person name="de Vos W.M."/>
        </authorList>
    </citation>
    <scope>NUCLEOTIDE SEQUENCE [LARGE SCALE GENOMIC DNA]</scope>
    <source>
        <strain evidence="1 2">1y2</strain>
    </source>
</reference>
<dbReference type="GO" id="GO:0005829">
    <property type="term" value="C:cytosol"/>
    <property type="evidence" value="ECO:0007669"/>
    <property type="project" value="TreeGrafter"/>
</dbReference>
<dbReference type="Gene3D" id="3.30.1240.10">
    <property type="match status" value="1"/>
</dbReference>
<dbReference type="NCBIfam" id="TIGR00099">
    <property type="entry name" value="Cof-subfamily"/>
    <property type="match status" value="1"/>
</dbReference>
<dbReference type="InterPro" id="IPR036412">
    <property type="entry name" value="HAD-like_sf"/>
</dbReference>
<dbReference type="Proteomes" id="UP000298653">
    <property type="component" value="Chromosome"/>
</dbReference>
<dbReference type="RefSeq" id="WP_137328395.1">
    <property type="nucleotide sequence ID" value="NZ_CP040058.1"/>
</dbReference>
<dbReference type="GO" id="GO:0000287">
    <property type="term" value="F:magnesium ion binding"/>
    <property type="evidence" value="ECO:0007669"/>
    <property type="project" value="TreeGrafter"/>
</dbReference>